<dbReference type="Gene3D" id="2.40.170.20">
    <property type="entry name" value="TonB-dependent receptor, beta-barrel domain"/>
    <property type="match status" value="1"/>
</dbReference>
<proteinExistence type="inferred from homology"/>
<comment type="caution">
    <text evidence="18">The sequence shown here is derived from an EMBL/GenBank/DDBJ whole genome shotgun (WGS) entry which is preliminary data.</text>
</comment>
<evidence type="ECO:0000256" key="1">
    <source>
        <dbReference type="ARBA" id="ARBA00004571"/>
    </source>
</evidence>
<dbReference type="PANTHER" id="PTHR32552:SF81">
    <property type="entry name" value="TONB-DEPENDENT OUTER MEMBRANE RECEPTOR"/>
    <property type="match status" value="1"/>
</dbReference>
<comment type="subcellular location">
    <subcellularLocation>
        <location evidence="1 12">Cell outer membrane</location>
        <topology evidence="1 12">Multi-pass membrane protein</topology>
    </subcellularLocation>
</comment>
<dbReference type="RefSeq" id="WP_116007627.1">
    <property type="nucleotide sequence ID" value="NZ_QUOU01000001.1"/>
</dbReference>
<evidence type="ECO:0000256" key="14">
    <source>
        <dbReference type="RuleBase" id="RU003357"/>
    </source>
</evidence>
<protein>
    <recommendedName>
        <fullName evidence="20">TonB-dependent receptor</fullName>
    </recommendedName>
</protein>
<keyword evidence="5 12" id="KW-0812">Transmembrane</keyword>
<feature type="short sequence motif" description="TonB box" evidence="13">
    <location>
        <begin position="37"/>
        <end position="43"/>
    </location>
</feature>
<dbReference type="InterPro" id="IPR012910">
    <property type="entry name" value="Plug_dom"/>
</dbReference>
<feature type="signal peptide" evidence="15">
    <location>
        <begin position="1"/>
        <end position="24"/>
    </location>
</feature>
<dbReference type="AlphaFoldDB" id="A0A3E0TQ96"/>
<evidence type="ECO:0000256" key="4">
    <source>
        <dbReference type="ARBA" id="ARBA00022496"/>
    </source>
</evidence>
<evidence type="ECO:0000256" key="7">
    <source>
        <dbReference type="ARBA" id="ARBA00023004"/>
    </source>
</evidence>
<evidence type="ECO:0000256" key="10">
    <source>
        <dbReference type="ARBA" id="ARBA00023136"/>
    </source>
</evidence>
<dbReference type="OrthoDB" id="7051185at2"/>
<name>A0A3E0TQ96_9GAMM</name>
<evidence type="ECO:0008006" key="20">
    <source>
        <dbReference type="Google" id="ProtNLM"/>
    </source>
</evidence>
<dbReference type="InterPro" id="IPR010916">
    <property type="entry name" value="TonB_box_CS"/>
</dbReference>
<gene>
    <name evidence="18" type="ORF">DXX93_07895</name>
</gene>
<dbReference type="Gene3D" id="2.170.130.10">
    <property type="entry name" value="TonB-dependent receptor, plug domain"/>
    <property type="match status" value="1"/>
</dbReference>
<evidence type="ECO:0000256" key="3">
    <source>
        <dbReference type="ARBA" id="ARBA00022452"/>
    </source>
</evidence>
<feature type="chain" id="PRO_5017814994" description="TonB-dependent receptor" evidence="15">
    <location>
        <begin position="25"/>
        <end position="763"/>
    </location>
</feature>
<accession>A0A3E0TQ96</accession>
<evidence type="ECO:0000259" key="16">
    <source>
        <dbReference type="Pfam" id="PF00593"/>
    </source>
</evidence>
<keyword evidence="4" id="KW-0410">Iron transport</keyword>
<dbReference type="InterPro" id="IPR039426">
    <property type="entry name" value="TonB-dep_rcpt-like"/>
</dbReference>
<comment type="similarity">
    <text evidence="12 14">Belongs to the TonB-dependent receptor family.</text>
</comment>
<dbReference type="SUPFAM" id="SSF56935">
    <property type="entry name" value="Porins"/>
    <property type="match status" value="1"/>
</dbReference>
<evidence type="ECO:0000256" key="9">
    <source>
        <dbReference type="ARBA" id="ARBA00023077"/>
    </source>
</evidence>
<evidence type="ECO:0000256" key="15">
    <source>
        <dbReference type="SAM" id="SignalP"/>
    </source>
</evidence>
<sequence>MKSFTLSKVAAATLLAAMSTHVSANTANAADAESYETITVTGQKIERSLQDTKESVSVITADVIAEMPVLDYEDLLDITPNAFSFANGENFGLRGITQNQNSTGGGSGELASLYVDGVAYTGFSTRFNPKDLWDVEQVEILRGPQSTNVGRNALIGALVVKTKRPELDENYGSVKLELGNYGLQTTSGVANFAVTDNSALRLTGQYSKSDGYITNVTLNDDEFDARENTNIRAQYLIEFSEDFTANLRLGYAKTKRGQDIFRSDLQLQDSFNSSANIAADEDYEATTGAIHIDYTFNDAWSMQAVTSFIDGDYFRKDDDDEGPGGGNAFRGREAQDKNWSQEIRFNYDSDQLTGVFGAYYIDVELVNNTSALSNIGLHLLLASVPGAGQLIPFYPETIEVDALRPFEQDTKNYAFFTEWDYKLTDQLTLNAGFRYDVEEQDSVSSAANTLAAGSTLPDPVQSAQLAELMFPGAGLGPVVQAGIAQVNGVLLSRLAPSGPDARDTDYNAFLPQVGITYELDENQSISAFYKKGYRVGGVDNAITGAAPVEYDPEYLDNYELAYRSVWLDGDLILNANAYFGDWTDQQVQECPNGLLSCVTVNAGESEISGLEAEFRYAYSDDVTFFGSLGLSDTEFKDYTAFDNNANPIDLSGNTFARSPEMTAAFGSRVYVTDEFYISGNINYQSDMESDIFNNDEFKLDSRVLINLKAGYEIGEFVVDAYVTNLTDKNYLEINGEGLGSPDARIARAGVPRQFGLAVTYNFE</sequence>
<dbReference type="InterPro" id="IPR037066">
    <property type="entry name" value="Plug_dom_sf"/>
</dbReference>
<feature type="domain" description="TonB-dependent receptor-like beta-barrel" evidence="16">
    <location>
        <begin position="280"/>
        <end position="725"/>
    </location>
</feature>
<dbReference type="GO" id="GO:0009279">
    <property type="term" value="C:cell outer membrane"/>
    <property type="evidence" value="ECO:0007669"/>
    <property type="project" value="UniProtKB-SubCell"/>
</dbReference>
<reference evidence="18 19" key="1">
    <citation type="submission" date="2018-08" db="EMBL/GenBank/DDBJ databases">
        <title>Thalassotalea euphylliae genome.</title>
        <authorList>
            <person name="Summers S."/>
            <person name="Rice S.A."/>
            <person name="Freckelton M.L."/>
            <person name="Nedved B.T."/>
            <person name="Hadfield M.G."/>
        </authorList>
    </citation>
    <scope>NUCLEOTIDE SEQUENCE [LARGE SCALE GENOMIC DNA]</scope>
    <source>
        <strain evidence="18 19">H1</strain>
    </source>
</reference>
<keyword evidence="7" id="KW-0408">Iron</keyword>
<evidence type="ECO:0000313" key="18">
    <source>
        <dbReference type="EMBL" id="REL26510.1"/>
    </source>
</evidence>
<dbReference type="GO" id="GO:0006826">
    <property type="term" value="P:iron ion transport"/>
    <property type="evidence" value="ECO:0007669"/>
    <property type="project" value="UniProtKB-KW"/>
</dbReference>
<dbReference type="InterPro" id="IPR000531">
    <property type="entry name" value="Beta-barrel_TonB"/>
</dbReference>
<evidence type="ECO:0000256" key="13">
    <source>
        <dbReference type="PROSITE-ProRule" id="PRU10143"/>
    </source>
</evidence>
<dbReference type="Pfam" id="PF00593">
    <property type="entry name" value="TonB_dep_Rec_b-barrel"/>
    <property type="match status" value="1"/>
</dbReference>
<dbReference type="InterPro" id="IPR036942">
    <property type="entry name" value="Beta-barrel_TonB_sf"/>
</dbReference>
<evidence type="ECO:0000256" key="8">
    <source>
        <dbReference type="ARBA" id="ARBA00023065"/>
    </source>
</evidence>
<evidence type="ECO:0000256" key="12">
    <source>
        <dbReference type="PROSITE-ProRule" id="PRU01360"/>
    </source>
</evidence>
<evidence type="ECO:0000259" key="17">
    <source>
        <dbReference type="Pfam" id="PF07715"/>
    </source>
</evidence>
<feature type="domain" description="TonB-dependent receptor plug" evidence="17">
    <location>
        <begin position="49"/>
        <end position="156"/>
    </location>
</feature>
<evidence type="ECO:0000256" key="11">
    <source>
        <dbReference type="ARBA" id="ARBA00023237"/>
    </source>
</evidence>
<evidence type="ECO:0000256" key="2">
    <source>
        <dbReference type="ARBA" id="ARBA00022448"/>
    </source>
</evidence>
<keyword evidence="10 12" id="KW-0472">Membrane</keyword>
<dbReference type="EMBL" id="QUOU01000001">
    <property type="protein sequence ID" value="REL26510.1"/>
    <property type="molecule type" value="Genomic_DNA"/>
</dbReference>
<keyword evidence="3 12" id="KW-1134">Transmembrane beta strand</keyword>
<keyword evidence="6 15" id="KW-0732">Signal</keyword>
<keyword evidence="9 13" id="KW-0798">TonB box</keyword>
<evidence type="ECO:0000256" key="5">
    <source>
        <dbReference type="ARBA" id="ARBA00022692"/>
    </source>
</evidence>
<evidence type="ECO:0000256" key="6">
    <source>
        <dbReference type="ARBA" id="ARBA00022729"/>
    </source>
</evidence>
<keyword evidence="8" id="KW-0406">Ion transport</keyword>
<dbReference type="PROSITE" id="PS00430">
    <property type="entry name" value="TONB_DEPENDENT_REC_1"/>
    <property type="match status" value="1"/>
</dbReference>
<organism evidence="18 19">
    <name type="scientific">Thalassotalea euphylliae</name>
    <dbReference type="NCBI Taxonomy" id="1655234"/>
    <lineage>
        <taxon>Bacteria</taxon>
        <taxon>Pseudomonadati</taxon>
        <taxon>Pseudomonadota</taxon>
        <taxon>Gammaproteobacteria</taxon>
        <taxon>Alteromonadales</taxon>
        <taxon>Colwelliaceae</taxon>
        <taxon>Thalassotalea</taxon>
    </lineage>
</organism>
<dbReference type="PANTHER" id="PTHR32552">
    <property type="entry name" value="FERRICHROME IRON RECEPTOR-RELATED"/>
    <property type="match status" value="1"/>
</dbReference>
<dbReference type="Proteomes" id="UP000256478">
    <property type="component" value="Unassembled WGS sequence"/>
</dbReference>
<dbReference type="PROSITE" id="PS52016">
    <property type="entry name" value="TONB_DEPENDENT_REC_3"/>
    <property type="match status" value="1"/>
</dbReference>
<evidence type="ECO:0000313" key="19">
    <source>
        <dbReference type="Proteomes" id="UP000256478"/>
    </source>
</evidence>
<keyword evidence="11 12" id="KW-0998">Cell outer membrane</keyword>
<keyword evidence="2 12" id="KW-0813">Transport</keyword>
<dbReference type="Pfam" id="PF07715">
    <property type="entry name" value="Plug"/>
    <property type="match status" value="1"/>
</dbReference>